<dbReference type="AlphaFoldDB" id="A0A0V1FEB8"/>
<sequence length="84" mass="10215">MKPSRLPEHLRKVHENKAKKDLSCFQSFRDRFDARPTFQTLMGSKWNYKKLQFNEELKPKFKNGYHSFWLQNKYLTSVLVYGEQ</sequence>
<keyword evidence="3" id="KW-1185">Reference proteome</keyword>
<evidence type="ECO:0000313" key="2">
    <source>
        <dbReference type="EMBL" id="KRY89875.1"/>
    </source>
</evidence>
<evidence type="ECO:0000313" key="3">
    <source>
        <dbReference type="Proteomes" id="UP000054995"/>
    </source>
</evidence>
<gene>
    <name evidence="2" type="ORF">T4D_16959</name>
    <name evidence="1" type="ORF">T4D_3273</name>
</gene>
<reference evidence="1 3" key="1">
    <citation type="submission" date="2015-01" db="EMBL/GenBank/DDBJ databases">
        <title>Evolution of Trichinella species and genotypes.</title>
        <authorList>
            <person name="Korhonen P.K."/>
            <person name="Edoardo P."/>
            <person name="Giuseppe L.R."/>
            <person name="Gasser R.B."/>
        </authorList>
    </citation>
    <scope>NUCLEOTIDE SEQUENCE [LARGE SCALE GENOMIC DNA]</scope>
    <source>
        <strain evidence="1">ISS470</strain>
    </source>
</reference>
<dbReference type="Proteomes" id="UP000054995">
    <property type="component" value="Unassembled WGS sequence"/>
</dbReference>
<evidence type="ECO:0000313" key="1">
    <source>
        <dbReference type="EMBL" id="KRY84352.1"/>
    </source>
</evidence>
<comment type="caution">
    <text evidence="1">The sequence shown here is derived from an EMBL/GenBank/DDBJ whole genome shotgun (WGS) entry which is preliminary data.</text>
</comment>
<proteinExistence type="predicted"/>
<name>A0A0V1FEB8_TRIPS</name>
<protein>
    <submittedName>
        <fullName evidence="1">Uncharacterized protein</fullName>
    </submittedName>
</protein>
<organism evidence="1 3">
    <name type="scientific">Trichinella pseudospiralis</name>
    <name type="common">Parasitic roundworm</name>
    <dbReference type="NCBI Taxonomy" id="6337"/>
    <lineage>
        <taxon>Eukaryota</taxon>
        <taxon>Metazoa</taxon>
        <taxon>Ecdysozoa</taxon>
        <taxon>Nematoda</taxon>
        <taxon>Enoplea</taxon>
        <taxon>Dorylaimia</taxon>
        <taxon>Trichinellida</taxon>
        <taxon>Trichinellidae</taxon>
        <taxon>Trichinella</taxon>
    </lineage>
</organism>
<dbReference type="EMBL" id="JYDT01000116">
    <property type="protein sequence ID" value="KRY84352.1"/>
    <property type="molecule type" value="Genomic_DNA"/>
</dbReference>
<dbReference type="EMBL" id="JYDT01000027">
    <property type="protein sequence ID" value="KRY89875.1"/>
    <property type="molecule type" value="Genomic_DNA"/>
</dbReference>
<accession>A0A0V1FEB8</accession>
<dbReference type="OrthoDB" id="6615693at2759"/>